<dbReference type="AlphaFoldDB" id="A0A2W4JRZ3"/>
<evidence type="ECO:0000259" key="3">
    <source>
        <dbReference type="Pfam" id="PF14230"/>
    </source>
</evidence>
<proteinExistence type="predicted"/>
<organism evidence="4">
    <name type="scientific">Thermocrispum agreste</name>
    <dbReference type="NCBI Taxonomy" id="37925"/>
    <lineage>
        <taxon>Bacteria</taxon>
        <taxon>Bacillati</taxon>
        <taxon>Actinomycetota</taxon>
        <taxon>Actinomycetes</taxon>
        <taxon>Pseudonocardiales</taxon>
        <taxon>Pseudonocardiaceae</taxon>
        <taxon>Thermocrispum</taxon>
    </lineage>
</organism>
<dbReference type="SUPFAM" id="SSF81995">
    <property type="entry name" value="beta-sandwich domain of Sec23/24"/>
    <property type="match status" value="1"/>
</dbReference>
<dbReference type="EMBL" id="QGUI01000031">
    <property type="protein sequence ID" value="PZN01172.1"/>
    <property type="molecule type" value="Genomic_DNA"/>
</dbReference>
<sequence>MCIRDNLGGKGPKRGGHEPGGPPQGGPPGQEGGGGGQQYPPSGPQPQQYPPSGPLPQQQPPAYQQQPYEQQWQQPGQVYGGQYPGGGYQQPEEKKSKTWLWVTIAVVVVALGAVGVLGFWMPGFFVSKTFDSAAVEQGVVKILREEYKIENVQNVNCPDGQKVEQDHSFTCTATVDGQEKKIPITVTDADADPPVYRVDSPQ</sequence>
<keyword evidence="2" id="KW-0472">Membrane</keyword>
<evidence type="ECO:0000256" key="2">
    <source>
        <dbReference type="SAM" id="Phobius"/>
    </source>
</evidence>
<keyword evidence="2" id="KW-1133">Transmembrane helix</keyword>
<dbReference type="InterPro" id="IPR025637">
    <property type="entry name" value="DUF4333"/>
</dbReference>
<feature type="domain" description="DUF4333" evidence="3">
    <location>
        <begin position="114"/>
        <end position="190"/>
    </location>
</feature>
<feature type="compositionally biased region" description="Low complexity" evidence="1">
    <location>
        <begin position="60"/>
        <end position="69"/>
    </location>
</feature>
<evidence type="ECO:0000313" key="4">
    <source>
        <dbReference type="EMBL" id="PZN01172.1"/>
    </source>
</evidence>
<gene>
    <name evidence="4" type="ORF">DIU77_01465</name>
</gene>
<feature type="compositionally biased region" description="Pro residues" evidence="1">
    <location>
        <begin position="41"/>
        <end position="59"/>
    </location>
</feature>
<feature type="compositionally biased region" description="Gly residues" evidence="1">
    <location>
        <begin position="27"/>
        <end position="37"/>
    </location>
</feature>
<feature type="transmembrane region" description="Helical" evidence="2">
    <location>
        <begin position="99"/>
        <end position="121"/>
    </location>
</feature>
<keyword evidence="2" id="KW-0812">Transmembrane</keyword>
<protein>
    <recommendedName>
        <fullName evidence="3">DUF4333 domain-containing protein</fullName>
    </recommendedName>
</protein>
<reference evidence="4" key="1">
    <citation type="submission" date="2018-05" db="EMBL/GenBank/DDBJ databases">
        <authorList>
            <person name="Lanie J.A."/>
            <person name="Ng W.-L."/>
            <person name="Kazmierczak K.M."/>
            <person name="Andrzejewski T.M."/>
            <person name="Davidsen T.M."/>
            <person name="Wayne K.J."/>
            <person name="Tettelin H."/>
            <person name="Glass J.I."/>
            <person name="Rusch D."/>
            <person name="Podicherti R."/>
            <person name="Tsui H.-C.T."/>
            <person name="Winkler M.E."/>
        </authorList>
    </citation>
    <scope>NUCLEOTIDE SEQUENCE</scope>
    <source>
        <strain evidence="4">ZC4RG45</strain>
    </source>
</reference>
<evidence type="ECO:0000256" key="1">
    <source>
        <dbReference type="SAM" id="MobiDB-lite"/>
    </source>
</evidence>
<accession>A0A2W4JRZ3</accession>
<dbReference type="Pfam" id="PF14230">
    <property type="entry name" value="DUF4333"/>
    <property type="match status" value="1"/>
</dbReference>
<comment type="caution">
    <text evidence="4">The sequence shown here is derived from an EMBL/GenBank/DDBJ whole genome shotgun (WGS) entry which is preliminary data.</text>
</comment>
<feature type="region of interest" description="Disordered" evidence="1">
    <location>
        <begin position="1"/>
        <end position="69"/>
    </location>
</feature>
<name>A0A2W4JRZ3_9PSEU</name>
<dbReference type="STRING" id="1111738.GCA_000427905_01970"/>